<accession>A0ABQ9XAQ5</accession>
<comment type="caution">
    <text evidence="4">The sequence shown here is derived from an EMBL/GenBank/DDBJ whole genome shotgun (WGS) entry which is preliminary data.</text>
</comment>
<dbReference type="PROSITE" id="PS50011">
    <property type="entry name" value="PROTEIN_KINASE_DOM"/>
    <property type="match status" value="1"/>
</dbReference>
<sequence>MSFEGSSSTKSAIELRDCVFSDESTTTRSTNEEDAICEWESGLIVIENCSFECFSSTFSHLSIGALRVIDSSVSLKTSQFELNGPRVSSFPSLSWNIACSGSSVIELDSSSSDVTTSHWISASERCVVKRSDGSPLSEPFFIPTISLDNCSSTFSSTTKDYSVVVSGKTLIPCGLSLIVFEVNSSKAGNVIPFALPSSFATHHNETSISLEIPTSSLNDLDTTFAWNASLRFGKDGGTSSFGMKRSAKEIRAESMGKTLPWLIPLIVSLSVLLLVAIVLIVLCSRRKAKATPKMSEMKEQDAMQFEDEKVEVEQETQQGVHVNDANDPMSKLPKEDKTQPENIPSSKFDGFEDVVEALHCGQRLEMRTVREQDTLYNILHVFPEKKKTIVKSVISRQLALGLVKVADASMNATVLTKLSSHWVMFDSNGSVCLKTRETPPANLPSIPLPNPNALQNEDQKGGNPHQVNHALEGQRWRAPEVAKAENETMTGNEETVIDPRKAAVFSLGLVLWEIETGCVPFGEIDATNAQRQLGTGILPKMDGVGSEMKDLICECLRLNPSDRPSLSDVSNCLISLATAKQTDEEEAHSDR</sequence>
<proteinExistence type="predicted"/>
<feature type="transmembrane region" description="Helical" evidence="2">
    <location>
        <begin position="261"/>
        <end position="284"/>
    </location>
</feature>
<keyword evidence="5" id="KW-1185">Reference proteome</keyword>
<dbReference type="Proteomes" id="UP001281761">
    <property type="component" value="Unassembled WGS sequence"/>
</dbReference>
<name>A0ABQ9XAQ5_9EUKA</name>
<keyword evidence="2" id="KW-0812">Transmembrane</keyword>
<reference evidence="4 5" key="1">
    <citation type="journal article" date="2022" name="bioRxiv">
        <title>Genomics of Preaxostyla Flagellates Illuminates Evolutionary Transitions and the Path Towards Mitochondrial Loss.</title>
        <authorList>
            <person name="Novak L.V.F."/>
            <person name="Treitli S.C."/>
            <person name="Pyrih J."/>
            <person name="Halakuc P."/>
            <person name="Pipaliya S.V."/>
            <person name="Vacek V."/>
            <person name="Brzon O."/>
            <person name="Soukal P."/>
            <person name="Eme L."/>
            <person name="Dacks J.B."/>
            <person name="Karnkowska A."/>
            <person name="Elias M."/>
            <person name="Hampl V."/>
        </authorList>
    </citation>
    <scope>NUCLEOTIDE SEQUENCE [LARGE SCALE GENOMIC DNA]</scope>
    <source>
        <strain evidence="4">NAU3</strain>
        <tissue evidence="4">Gut</tissue>
    </source>
</reference>
<feature type="region of interest" description="Disordered" evidence="1">
    <location>
        <begin position="313"/>
        <end position="345"/>
    </location>
</feature>
<keyword evidence="2" id="KW-0472">Membrane</keyword>
<dbReference type="InterPro" id="IPR011009">
    <property type="entry name" value="Kinase-like_dom_sf"/>
</dbReference>
<dbReference type="InterPro" id="IPR001245">
    <property type="entry name" value="Ser-Thr/Tyr_kinase_cat_dom"/>
</dbReference>
<feature type="domain" description="Protein kinase" evidence="3">
    <location>
        <begin position="230"/>
        <end position="576"/>
    </location>
</feature>
<gene>
    <name evidence="4" type="ORF">BLNAU_17327</name>
</gene>
<dbReference type="SUPFAM" id="SSF56112">
    <property type="entry name" value="Protein kinase-like (PK-like)"/>
    <property type="match status" value="1"/>
</dbReference>
<evidence type="ECO:0000313" key="5">
    <source>
        <dbReference type="Proteomes" id="UP001281761"/>
    </source>
</evidence>
<dbReference type="InterPro" id="IPR000719">
    <property type="entry name" value="Prot_kinase_dom"/>
</dbReference>
<evidence type="ECO:0000256" key="1">
    <source>
        <dbReference type="SAM" id="MobiDB-lite"/>
    </source>
</evidence>
<evidence type="ECO:0000313" key="4">
    <source>
        <dbReference type="EMBL" id="KAK2947727.1"/>
    </source>
</evidence>
<dbReference type="EMBL" id="JARBJD010000192">
    <property type="protein sequence ID" value="KAK2947727.1"/>
    <property type="molecule type" value="Genomic_DNA"/>
</dbReference>
<evidence type="ECO:0000256" key="2">
    <source>
        <dbReference type="SAM" id="Phobius"/>
    </source>
</evidence>
<dbReference type="PANTHER" id="PTHR23257:SF963">
    <property type="entry name" value="AT08303P"/>
    <property type="match status" value="1"/>
</dbReference>
<dbReference type="PANTHER" id="PTHR23257">
    <property type="entry name" value="SERINE-THREONINE PROTEIN KINASE"/>
    <property type="match status" value="1"/>
</dbReference>
<protein>
    <recommendedName>
        <fullName evidence="3">Protein kinase domain-containing protein</fullName>
    </recommendedName>
</protein>
<dbReference type="Pfam" id="PF07714">
    <property type="entry name" value="PK_Tyr_Ser-Thr"/>
    <property type="match status" value="1"/>
</dbReference>
<dbReference type="Gene3D" id="1.10.510.10">
    <property type="entry name" value="Transferase(Phosphotransferase) domain 1"/>
    <property type="match status" value="1"/>
</dbReference>
<feature type="region of interest" description="Disordered" evidence="1">
    <location>
        <begin position="441"/>
        <end position="467"/>
    </location>
</feature>
<evidence type="ECO:0000259" key="3">
    <source>
        <dbReference type="PROSITE" id="PS50011"/>
    </source>
</evidence>
<organism evidence="4 5">
    <name type="scientific">Blattamonas nauphoetae</name>
    <dbReference type="NCBI Taxonomy" id="2049346"/>
    <lineage>
        <taxon>Eukaryota</taxon>
        <taxon>Metamonada</taxon>
        <taxon>Preaxostyla</taxon>
        <taxon>Oxymonadida</taxon>
        <taxon>Blattamonas</taxon>
    </lineage>
</organism>
<keyword evidence="2" id="KW-1133">Transmembrane helix</keyword>
<dbReference type="InterPro" id="IPR050167">
    <property type="entry name" value="Ser_Thr_protein_kinase"/>
</dbReference>